<keyword evidence="1" id="KW-1133">Transmembrane helix</keyword>
<accession>A0A1F6BJ95</accession>
<proteinExistence type="predicted"/>
<organism evidence="2 3">
    <name type="scientific">Candidatus Gottesmanbacteria bacterium RIFCSPLOWO2_01_FULL_42_22</name>
    <dbReference type="NCBI Taxonomy" id="1798391"/>
    <lineage>
        <taxon>Bacteria</taxon>
        <taxon>Candidatus Gottesmaniibacteriota</taxon>
    </lineage>
</organism>
<sequence>MIIKRLFTALILLLIVFNYLSKVKAQDTFGPICDDITVTCVPTATPTVTPTLAPGAPSSTPIPTAIPVTVTVAASLTPVGQGGVDEPPPEELLRAGISDYQNLFILLAALLVSVGLFGKLLPQVIRK</sequence>
<evidence type="ECO:0000313" key="3">
    <source>
        <dbReference type="Proteomes" id="UP000176228"/>
    </source>
</evidence>
<evidence type="ECO:0000256" key="1">
    <source>
        <dbReference type="SAM" id="Phobius"/>
    </source>
</evidence>
<evidence type="ECO:0000313" key="2">
    <source>
        <dbReference type="EMBL" id="OGG36999.1"/>
    </source>
</evidence>
<keyword evidence="1" id="KW-0472">Membrane</keyword>
<gene>
    <name evidence="2" type="ORF">A2968_01835</name>
</gene>
<reference evidence="2 3" key="1">
    <citation type="journal article" date="2016" name="Nat. Commun.">
        <title>Thousands of microbial genomes shed light on interconnected biogeochemical processes in an aquifer system.</title>
        <authorList>
            <person name="Anantharaman K."/>
            <person name="Brown C.T."/>
            <person name="Hug L.A."/>
            <person name="Sharon I."/>
            <person name="Castelle C.J."/>
            <person name="Probst A.J."/>
            <person name="Thomas B.C."/>
            <person name="Singh A."/>
            <person name="Wilkins M.J."/>
            <person name="Karaoz U."/>
            <person name="Brodie E.L."/>
            <person name="Williams K.H."/>
            <person name="Hubbard S.S."/>
            <person name="Banfield J.F."/>
        </authorList>
    </citation>
    <scope>NUCLEOTIDE SEQUENCE [LARGE SCALE GENOMIC DNA]</scope>
</reference>
<dbReference type="EMBL" id="MFJU01000008">
    <property type="protein sequence ID" value="OGG36999.1"/>
    <property type="molecule type" value="Genomic_DNA"/>
</dbReference>
<protein>
    <submittedName>
        <fullName evidence="2">Uncharacterized protein</fullName>
    </submittedName>
</protein>
<comment type="caution">
    <text evidence="2">The sequence shown here is derived from an EMBL/GenBank/DDBJ whole genome shotgun (WGS) entry which is preliminary data.</text>
</comment>
<keyword evidence="1" id="KW-0812">Transmembrane</keyword>
<name>A0A1F6BJ95_9BACT</name>
<dbReference type="STRING" id="1798391.A2968_01835"/>
<dbReference type="AlphaFoldDB" id="A0A1F6BJ95"/>
<feature type="transmembrane region" description="Helical" evidence="1">
    <location>
        <begin position="103"/>
        <end position="121"/>
    </location>
</feature>
<dbReference type="Proteomes" id="UP000176228">
    <property type="component" value="Unassembled WGS sequence"/>
</dbReference>